<name>A0A9W9UMQ9_PENBR</name>
<dbReference type="InterPro" id="IPR016171">
    <property type="entry name" value="Vanillyl_alc_oxidase_C-sub2"/>
</dbReference>
<dbReference type="Gene3D" id="3.40.462.10">
    <property type="entry name" value="FAD-linked oxidases, C-terminal domain"/>
    <property type="match status" value="1"/>
</dbReference>
<dbReference type="AlphaFoldDB" id="A0A9W9UMQ9"/>
<dbReference type="InterPro" id="IPR016169">
    <property type="entry name" value="FAD-bd_PCMH_sub2"/>
</dbReference>
<keyword evidence="2" id="KW-0285">Flavoprotein</keyword>
<dbReference type="Pfam" id="PF01565">
    <property type="entry name" value="FAD_binding_4"/>
    <property type="match status" value="1"/>
</dbReference>
<dbReference type="PANTHER" id="PTHR11748">
    <property type="entry name" value="D-LACTATE DEHYDROGENASE"/>
    <property type="match status" value="1"/>
</dbReference>
<dbReference type="InterPro" id="IPR004113">
    <property type="entry name" value="FAD-bd_oxidored_4_C"/>
</dbReference>
<keyword evidence="4" id="KW-0560">Oxidoreductase</keyword>
<dbReference type="GO" id="GO:1903457">
    <property type="term" value="P:lactate catabolic process"/>
    <property type="evidence" value="ECO:0007669"/>
    <property type="project" value="TreeGrafter"/>
</dbReference>
<dbReference type="Gene3D" id="3.30.465.10">
    <property type="match status" value="1"/>
</dbReference>
<dbReference type="Proteomes" id="UP001147695">
    <property type="component" value="Unassembled WGS sequence"/>
</dbReference>
<dbReference type="InterPro" id="IPR016167">
    <property type="entry name" value="FAD-bd_PCMH_sub1"/>
</dbReference>
<evidence type="ECO:0000259" key="5">
    <source>
        <dbReference type="PROSITE" id="PS51387"/>
    </source>
</evidence>
<dbReference type="InterPro" id="IPR006094">
    <property type="entry name" value="Oxid_FAD_bind_N"/>
</dbReference>
<dbReference type="GO" id="GO:0004458">
    <property type="term" value="F:D-lactate dehydrogenase (cytochrome) activity"/>
    <property type="evidence" value="ECO:0007669"/>
    <property type="project" value="TreeGrafter"/>
</dbReference>
<reference evidence="6" key="1">
    <citation type="submission" date="2022-12" db="EMBL/GenBank/DDBJ databases">
        <authorList>
            <person name="Petersen C."/>
        </authorList>
    </citation>
    <scope>NUCLEOTIDE SEQUENCE</scope>
    <source>
        <strain evidence="6">IBT 35673</strain>
    </source>
</reference>
<dbReference type="InterPro" id="IPR036318">
    <property type="entry name" value="FAD-bd_PCMH-like_sf"/>
</dbReference>
<evidence type="ECO:0000313" key="6">
    <source>
        <dbReference type="EMBL" id="KAJ5345685.1"/>
    </source>
</evidence>
<feature type="domain" description="FAD-binding PCMH-type" evidence="5">
    <location>
        <begin position="73"/>
        <end position="278"/>
    </location>
</feature>
<organism evidence="6 7">
    <name type="scientific">Penicillium brevicompactum</name>
    <dbReference type="NCBI Taxonomy" id="5074"/>
    <lineage>
        <taxon>Eukaryota</taxon>
        <taxon>Fungi</taxon>
        <taxon>Dikarya</taxon>
        <taxon>Ascomycota</taxon>
        <taxon>Pezizomycotina</taxon>
        <taxon>Eurotiomycetes</taxon>
        <taxon>Eurotiomycetidae</taxon>
        <taxon>Eurotiales</taxon>
        <taxon>Aspergillaceae</taxon>
        <taxon>Penicillium</taxon>
    </lineage>
</organism>
<dbReference type="GO" id="GO:0071949">
    <property type="term" value="F:FAD binding"/>
    <property type="evidence" value="ECO:0007669"/>
    <property type="project" value="InterPro"/>
</dbReference>
<dbReference type="InterPro" id="IPR016164">
    <property type="entry name" value="FAD-linked_Oxase-like_C"/>
</dbReference>
<dbReference type="GO" id="GO:0008720">
    <property type="term" value="F:D-lactate dehydrogenase (NAD+) activity"/>
    <property type="evidence" value="ECO:0007669"/>
    <property type="project" value="TreeGrafter"/>
</dbReference>
<dbReference type="GO" id="GO:0005739">
    <property type="term" value="C:mitochondrion"/>
    <property type="evidence" value="ECO:0007669"/>
    <property type="project" value="TreeGrafter"/>
</dbReference>
<reference evidence="6" key="2">
    <citation type="journal article" date="2023" name="IMA Fungus">
        <title>Comparative genomic study of the Penicillium genus elucidates a diverse pangenome and 15 lateral gene transfer events.</title>
        <authorList>
            <person name="Petersen C."/>
            <person name="Sorensen T."/>
            <person name="Nielsen M.R."/>
            <person name="Sondergaard T.E."/>
            <person name="Sorensen J.L."/>
            <person name="Fitzpatrick D.A."/>
            <person name="Frisvad J.C."/>
            <person name="Nielsen K.L."/>
        </authorList>
    </citation>
    <scope>NUCLEOTIDE SEQUENCE</scope>
    <source>
        <strain evidence="6">IBT 35673</strain>
    </source>
</reference>
<evidence type="ECO:0000256" key="2">
    <source>
        <dbReference type="ARBA" id="ARBA00022630"/>
    </source>
</evidence>
<gene>
    <name evidence="6" type="ORF">N7452_003689</name>
</gene>
<dbReference type="Gene3D" id="3.30.43.10">
    <property type="entry name" value="Uridine Diphospho-n-acetylenolpyruvylglucosamine Reductase, domain 2"/>
    <property type="match status" value="1"/>
</dbReference>
<dbReference type="PROSITE" id="PS51387">
    <property type="entry name" value="FAD_PCMH"/>
    <property type="match status" value="1"/>
</dbReference>
<dbReference type="SUPFAM" id="SSF55103">
    <property type="entry name" value="FAD-linked oxidases, C-terminal domain"/>
    <property type="match status" value="1"/>
</dbReference>
<dbReference type="PANTHER" id="PTHR11748:SF114">
    <property type="entry name" value="ARYL-ALCOHOL OXIDASE VANILLYL-ALCOHOL OXIDASE (AFU_ORTHOLOGUE AFUA_3G09500)-RELATED"/>
    <property type="match status" value="1"/>
</dbReference>
<sequence>MPNTRSSAPPLKFRPLVLPPKLTHGDFNEFILDIIELVGAENVEIITSKDQIQDGTYMSPKHSHDPHHILEQDFFLASAIVAPRNVGDVQSIVRLANKISFPLWPISIGRNSGYGGAAPRVSGSIVVDMGKNLNKVLEVNVEGAYCLVEPGVTYHALYDYLVANNIQDKLWLDVPDLGGGSVLGNATERGVGYTPYGDHWMMHCGMEVVLPNGELLRTGMGALPDPKRPETMGMKPEDQPWNKAAHLFPYGFGPYVDGIFSQSNMGIVTKLGMWLMPNPGGYQSYLITLPKDDDLKQAVDIIRPLRLNMALQNVPTIRHILLDAAVLGNKASYSSKTEPLSDEDLNKIAEKLNLGRWNFYGALYGPERIRNALWETIKEAFSVIPGVKFYFPEDTPENSVLRVRDKTMQGIPTYDELKWIDWLPNGAHLFFSPIAKVAGEDAMMQYRLTQRRCQEAGLDFIGTFTVGMREMHHIVCIVFNKKDTSQKKKVQWLIRTLIEDCAANGWGEYRTHLAVMDQIMGTYNWNNGSFLKFNEILKNAVDPNGIIAPGKSGVWPKSYSQIAWKL</sequence>
<keyword evidence="3" id="KW-0274">FAD</keyword>
<comment type="cofactor">
    <cofactor evidence="1">
        <name>FAD</name>
        <dbReference type="ChEBI" id="CHEBI:57692"/>
    </cofactor>
</comment>
<evidence type="ECO:0000313" key="7">
    <source>
        <dbReference type="Proteomes" id="UP001147695"/>
    </source>
</evidence>
<dbReference type="EMBL" id="JAPZBQ010000002">
    <property type="protein sequence ID" value="KAJ5345685.1"/>
    <property type="molecule type" value="Genomic_DNA"/>
</dbReference>
<comment type="caution">
    <text evidence="6">The sequence shown here is derived from an EMBL/GenBank/DDBJ whole genome shotgun (WGS) entry which is preliminary data.</text>
</comment>
<proteinExistence type="predicted"/>
<dbReference type="InterPro" id="IPR016166">
    <property type="entry name" value="FAD-bd_PCMH"/>
</dbReference>
<dbReference type="Gene3D" id="1.10.45.10">
    <property type="entry name" value="Vanillyl-alcohol Oxidase, Chain A, domain 4"/>
    <property type="match status" value="1"/>
</dbReference>
<dbReference type="Pfam" id="PF02913">
    <property type="entry name" value="FAD-oxidase_C"/>
    <property type="match status" value="1"/>
</dbReference>
<dbReference type="InterPro" id="IPR016170">
    <property type="entry name" value="Cytok_DH_C_sf"/>
</dbReference>
<protein>
    <submittedName>
        <fullName evidence="6">Vanillyl-alcohol oxidase</fullName>
    </submittedName>
</protein>
<accession>A0A9W9UMQ9</accession>
<dbReference type="SUPFAM" id="SSF56176">
    <property type="entry name" value="FAD-binding/transporter-associated domain-like"/>
    <property type="match status" value="1"/>
</dbReference>
<evidence type="ECO:0000256" key="4">
    <source>
        <dbReference type="ARBA" id="ARBA00023002"/>
    </source>
</evidence>
<evidence type="ECO:0000256" key="1">
    <source>
        <dbReference type="ARBA" id="ARBA00001974"/>
    </source>
</evidence>
<evidence type="ECO:0000256" key="3">
    <source>
        <dbReference type="ARBA" id="ARBA00022827"/>
    </source>
</evidence>